<reference evidence="1 2" key="1">
    <citation type="journal article" date="2022" name="Genome Biol. Evol.">
        <title>The Spruce Budworm Genome: Reconstructing the Evolutionary History of Antifreeze Proteins.</title>
        <authorList>
            <person name="Beliveau C."/>
            <person name="Gagne P."/>
            <person name="Picq S."/>
            <person name="Vernygora O."/>
            <person name="Keeling C.I."/>
            <person name="Pinkney K."/>
            <person name="Doucet D."/>
            <person name="Wen F."/>
            <person name="Johnston J.S."/>
            <person name="Maaroufi H."/>
            <person name="Boyle B."/>
            <person name="Laroche J."/>
            <person name="Dewar K."/>
            <person name="Juretic N."/>
            <person name="Blackburn G."/>
            <person name="Nisole A."/>
            <person name="Brunet B."/>
            <person name="Brandao M."/>
            <person name="Lumley L."/>
            <person name="Duan J."/>
            <person name="Quan G."/>
            <person name="Lucarotti C.J."/>
            <person name="Roe A.D."/>
            <person name="Sperling F.A.H."/>
            <person name="Levesque R.C."/>
            <person name="Cusson M."/>
        </authorList>
    </citation>
    <scope>NUCLEOTIDE SEQUENCE [LARGE SCALE GENOMIC DNA]</scope>
    <source>
        <strain evidence="1">Glfc:IPQL:Cfum</strain>
    </source>
</reference>
<gene>
    <name evidence="1" type="ORF">MSG28_008147</name>
</gene>
<dbReference type="Proteomes" id="UP001064048">
    <property type="component" value="Chromosome 13"/>
</dbReference>
<evidence type="ECO:0000313" key="1">
    <source>
        <dbReference type="EMBL" id="KAI8421015.1"/>
    </source>
</evidence>
<protein>
    <submittedName>
        <fullName evidence="1">Uncharacterized protein</fullName>
    </submittedName>
</protein>
<evidence type="ECO:0000313" key="2">
    <source>
        <dbReference type="Proteomes" id="UP001064048"/>
    </source>
</evidence>
<proteinExistence type="predicted"/>
<organism evidence="1 2">
    <name type="scientific">Choristoneura fumiferana</name>
    <name type="common">Spruce budworm moth</name>
    <name type="synonym">Archips fumiferana</name>
    <dbReference type="NCBI Taxonomy" id="7141"/>
    <lineage>
        <taxon>Eukaryota</taxon>
        <taxon>Metazoa</taxon>
        <taxon>Ecdysozoa</taxon>
        <taxon>Arthropoda</taxon>
        <taxon>Hexapoda</taxon>
        <taxon>Insecta</taxon>
        <taxon>Pterygota</taxon>
        <taxon>Neoptera</taxon>
        <taxon>Endopterygota</taxon>
        <taxon>Lepidoptera</taxon>
        <taxon>Glossata</taxon>
        <taxon>Ditrysia</taxon>
        <taxon>Tortricoidea</taxon>
        <taxon>Tortricidae</taxon>
        <taxon>Tortricinae</taxon>
        <taxon>Choristoneura</taxon>
    </lineage>
</organism>
<name>A0ACC0JA78_CHOFU</name>
<accession>A0ACC0JA78</accession>
<comment type="caution">
    <text evidence="1">The sequence shown here is derived from an EMBL/GenBank/DDBJ whole genome shotgun (WGS) entry which is preliminary data.</text>
</comment>
<dbReference type="EMBL" id="CM046113">
    <property type="protein sequence ID" value="KAI8421015.1"/>
    <property type="molecule type" value="Genomic_DNA"/>
</dbReference>
<sequence length="390" mass="45442">MYSFNKHNPKIIPVLPAKQKNFLDKSGYLVRQLKYLIGLQALLGDNRLYLLKPKKILVWTSYIHTFSSITMLFYSLFQNNYYGATYIVFKCTSCIEFFILVFTSTFIHRKTQREFFKNLESFDTYLKIDKEVNTLMPSYRNILWVVLSSIITVGEYFILIESQLQYSMTNLTIMVHDAEQIFFCAMLRAILLRVRIVKAHVVRVCNPKDTKKVESLDKVEVLSKNVQIDISSLHEVYESLHRCSEQLNSVMSLPMMTMLLSSGLSTIILLKYAFAIFQSDDEPKDRALLVFILIRCIKYTALVIIPCYYSSMTTTQVSIIRKTLHDALNNTQFDRTECRKLKAFFQLTRDSEFAYALWGVINLNMSLPLSYISLCTTYLVIIIQFSKFID</sequence>
<keyword evidence="2" id="KW-1185">Reference proteome</keyword>